<evidence type="ECO:0000313" key="9">
    <source>
        <dbReference type="Proteomes" id="UP000255389"/>
    </source>
</evidence>
<evidence type="ECO:0000259" key="6">
    <source>
        <dbReference type="SMART" id="SM00387"/>
    </source>
</evidence>
<gene>
    <name evidence="8" type="ORF">NCTC1542_04772</name>
</gene>
<reference evidence="8 9" key="1">
    <citation type="submission" date="2018-06" db="EMBL/GenBank/DDBJ databases">
        <authorList>
            <consortium name="Pathogen Informatics"/>
            <person name="Doyle S."/>
        </authorList>
    </citation>
    <scope>NUCLEOTIDE SEQUENCE [LARGE SCALE GENOMIC DNA]</scope>
    <source>
        <strain evidence="8 9">NCTC1542</strain>
    </source>
</reference>
<organism evidence="8 9">
    <name type="scientific">Mycolicibacterium fortuitum</name>
    <name type="common">Mycobacterium fortuitum</name>
    <dbReference type="NCBI Taxonomy" id="1766"/>
    <lineage>
        <taxon>Bacteria</taxon>
        <taxon>Bacillati</taxon>
        <taxon>Actinomycetota</taxon>
        <taxon>Actinomycetes</taxon>
        <taxon>Mycobacteriales</taxon>
        <taxon>Mycobacteriaceae</taxon>
        <taxon>Mycolicibacterium</taxon>
    </lineage>
</organism>
<dbReference type="EMBL" id="UGQY01000004">
    <property type="protein sequence ID" value="SUA03292.1"/>
    <property type="molecule type" value="Genomic_DNA"/>
</dbReference>
<dbReference type="GO" id="GO:0005886">
    <property type="term" value="C:plasma membrane"/>
    <property type="evidence" value="ECO:0007669"/>
    <property type="project" value="TreeGrafter"/>
</dbReference>
<dbReference type="PANTHER" id="PTHR45436:SF5">
    <property type="entry name" value="SENSOR HISTIDINE KINASE TRCS"/>
    <property type="match status" value="1"/>
</dbReference>
<dbReference type="EC" id="2.7.13.3" evidence="2"/>
<dbReference type="RefSeq" id="WP_225592537.1">
    <property type="nucleotide sequence ID" value="NZ_JACSHC010000001.1"/>
</dbReference>
<evidence type="ECO:0000256" key="4">
    <source>
        <dbReference type="ARBA" id="ARBA00022679"/>
    </source>
</evidence>
<dbReference type="InterPro" id="IPR050428">
    <property type="entry name" value="TCS_sensor_his_kinase"/>
</dbReference>
<evidence type="ECO:0000256" key="3">
    <source>
        <dbReference type="ARBA" id="ARBA00022553"/>
    </source>
</evidence>
<keyword evidence="5 8" id="KW-0418">Kinase</keyword>
<dbReference type="Pfam" id="PF03259">
    <property type="entry name" value="Robl_LC7"/>
    <property type="match status" value="1"/>
</dbReference>
<sequence>MFETLSRRSRSLVEEQLALIETLELDEEDPVRLDHLFRLDHLATRMRRNGDNLLVLADTVERHRVTAPVALPDMLRAAMSEVEEYRRVQVGHLADVSIAGSAAGDIGHLIAELLDNALRYSPPDSPVLITVGRAVDAGLLVEVADRGLGMSKDDLTAANERLALGGEVTSETAKRMGLFVVGRLARRHEATVRLRTTSALTDRPGVSHAILVSADGLLMASNSHLPADRAEQLAAVTSGLASLSTGAARLFEAGNVRQSIVEMDDGFLLLMGVGNGSYLATLASISCDIGQVGYEMALLVDRVGKTVEATPRATHGAR</sequence>
<evidence type="ECO:0000256" key="5">
    <source>
        <dbReference type="ARBA" id="ARBA00022777"/>
    </source>
</evidence>
<dbReference type="InterPro" id="IPR036890">
    <property type="entry name" value="HATPase_C_sf"/>
</dbReference>
<dbReference type="PANTHER" id="PTHR45436">
    <property type="entry name" value="SENSOR HISTIDINE KINASE YKOH"/>
    <property type="match status" value="1"/>
</dbReference>
<evidence type="ECO:0000313" key="8">
    <source>
        <dbReference type="EMBL" id="SUA03292.1"/>
    </source>
</evidence>
<dbReference type="InterPro" id="IPR004942">
    <property type="entry name" value="Roadblock/LAMTOR2_dom"/>
</dbReference>
<feature type="domain" description="Roadblock/LAMTOR2" evidence="7">
    <location>
        <begin position="193"/>
        <end position="283"/>
    </location>
</feature>
<feature type="domain" description="Histidine kinase/HSP90-like ATPase" evidence="6">
    <location>
        <begin position="101"/>
        <end position="206"/>
    </location>
</feature>
<proteinExistence type="predicted"/>
<name>A0A378UYI4_MYCFO</name>
<evidence type="ECO:0000259" key="7">
    <source>
        <dbReference type="SMART" id="SM00960"/>
    </source>
</evidence>
<comment type="catalytic activity">
    <reaction evidence="1">
        <text>ATP + protein L-histidine = ADP + protein N-phospho-L-histidine.</text>
        <dbReference type="EC" id="2.7.13.3"/>
    </reaction>
</comment>
<dbReference type="AlphaFoldDB" id="A0A378UYI4"/>
<accession>A0A378UYI4</accession>
<protein>
    <recommendedName>
        <fullName evidence="2">histidine kinase</fullName>
        <ecNumber evidence="2">2.7.13.3</ecNumber>
    </recommendedName>
</protein>
<dbReference type="InterPro" id="IPR003594">
    <property type="entry name" value="HATPase_dom"/>
</dbReference>
<dbReference type="SUPFAM" id="SSF55874">
    <property type="entry name" value="ATPase domain of HSP90 chaperone/DNA topoisomerase II/histidine kinase"/>
    <property type="match status" value="1"/>
</dbReference>
<dbReference type="SMART" id="SM00960">
    <property type="entry name" value="Robl_LC7"/>
    <property type="match status" value="1"/>
</dbReference>
<dbReference type="GO" id="GO:0004673">
    <property type="term" value="F:protein histidine kinase activity"/>
    <property type="evidence" value="ECO:0007669"/>
    <property type="project" value="UniProtKB-EC"/>
</dbReference>
<dbReference type="SMART" id="SM00387">
    <property type="entry name" value="HATPase_c"/>
    <property type="match status" value="1"/>
</dbReference>
<dbReference type="Gene3D" id="3.30.565.10">
    <property type="entry name" value="Histidine kinase-like ATPase, C-terminal domain"/>
    <property type="match status" value="1"/>
</dbReference>
<dbReference type="Proteomes" id="UP000255389">
    <property type="component" value="Unassembled WGS sequence"/>
</dbReference>
<dbReference type="Gene3D" id="3.30.450.30">
    <property type="entry name" value="Dynein light chain 2a, cytoplasmic"/>
    <property type="match status" value="1"/>
</dbReference>
<evidence type="ECO:0000256" key="2">
    <source>
        <dbReference type="ARBA" id="ARBA00012438"/>
    </source>
</evidence>
<dbReference type="SUPFAM" id="SSF103196">
    <property type="entry name" value="Roadblock/LC7 domain"/>
    <property type="match status" value="1"/>
</dbReference>
<keyword evidence="4" id="KW-0808">Transferase</keyword>
<evidence type="ECO:0000256" key="1">
    <source>
        <dbReference type="ARBA" id="ARBA00000085"/>
    </source>
</evidence>
<dbReference type="GO" id="GO:0000160">
    <property type="term" value="P:phosphorelay signal transduction system"/>
    <property type="evidence" value="ECO:0007669"/>
    <property type="project" value="TreeGrafter"/>
</dbReference>
<keyword evidence="3" id="KW-0597">Phosphoprotein</keyword>